<dbReference type="InterPro" id="IPR009057">
    <property type="entry name" value="Homeodomain-like_sf"/>
</dbReference>
<gene>
    <name evidence="6" type="ORF">FA046_13570</name>
</gene>
<dbReference type="FunFam" id="3.40.50.300:FF:000006">
    <property type="entry name" value="DNA-binding transcriptional regulator NtrC"/>
    <property type="match status" value="1"/>
</dbReference>
<dbReference type="InterPro" id="IPR025662">
    <property type="entry name" value="Sigma_54_int_dom_ATP-bd_1"/>
</dbReference>
<dbReference type="PRINTS" id="PR01590">
    <property type="entry name" value="HTHFIS"/>
</dbReference>
<dbReference type="PANTHER" id="PTHR32071:SF121">
    <property type="entry name" value="SIGMA L-DEPENDENT TRANSCRIPTIONAL REGULATOR YQIR-RELATED"/>
    <property type="match status" value="1"/>
</dbReference>
<dbReference type="EMBL" id="SWBP01000005">
    <property type="protein sequence ID" value="TKB96212.1"/>
    <property type="molecule type" value="Genomic_DNA"/>
</dbReference>
<dbReference type="SUPFAM" id="SSF52540">
    <property type="entry name" value="P-loop containing nucleoside triphosphate hydrolases"/>
    <property type="match status" value="1"/>
</dbReference>
<dbReference type="Pfam" id="PF25601">
    <property type="entry name" value="AAA_lid_14"/>
    <property type="match status" value="1"/>
</dbReference>
<dbReference type="GO" id="GO:0005524">
    <property type="term" value="F:ATP binding"/>
    <property type="evidence" value="ECO:0007669"/>
    <property type="project" value="UniProtKB-KW"/>
</dbReference>
<feature type="domain" description="Sigma-54 factor interaction" evidence="5">
    <location>
        <begin position="12"/>
        <end position="241"/>
    </location>
</feature>
<dbReference type="Gene3D" id="1.10.8.60">
    <property type="match status" value="1"/>
</dbReference>
<dbReference type="InterPro" id="IPR002078">
    <property type="entry name" value="Sigma_54_int"/>
</dbReference>
<comment type="caution">
    <text evidence="6">The sequence shown here is derived from an EMBL/GenBank/DDBJ whole genome shotgun (WGS) entry which is preliminary data.</text>
</comment>
<dbReference type="GO" id="GO:0043565">
    <property type="term" value="F:sequence-specific DNA binding"/>
    <property type="evidence" value="ECO:0007669"/>
    <property type="project" value="InterPro"/>
</dbReference>
<evidence type="ECO:0000313" key="7">
    <source>
        <dbReference type="Proteomes" id="UP000308181"/>
    </source>
</evidence>
<dbReference type="PROSITE" id="PS50045">
    <property type="entry name" value="SIGMA54_INTERACT_4"/>
    <property type="match status" value="1"/>
</dbReference>
<dbReference type="Gene3D" id="3.40.50.300">
    <property type="entry name" value="P-loop containing nucleotide triphosphate hydrolases"/>
    <property type="match status" value="1"/>
</dbReference>
<evidence type="ECO:0000256" key="1">
    <source>
        <dbReference type="ARBA" id="ARBA00022741"/>
    </source>
</evidence>
<keyword evidence="4" id="KW-0804">Transcription</keyword>
<dbReference type="PANTHER" id="PTHR32071">
    <property type="entry name" value="TRANSCRIPTIONAL REGULATORY PROTEIN"/>
    <property type="match status" value="1"/>
</dbReference>
<dbReference type="Gene3D" id="1.10.10.60">
    <property type="entry name" value="Homeodomain-like"/>
    <property type="match status" value="1"/>
</dbReference>
<proteinExistence type="predicted"/>
<dbReference type="RefSeq" id="WP_136827079.1">
    <property type="nucleotide sequence ID" value="NZ_SWBP01000005.1"/>
</dbReference>
<dbReference type="AlphaFoldDB" id="A0A4U1BU66"/>
<evidence type="ECO:0000313" key="6">
    <source>
        <dbReference type="EMBL" id="TKB96212.1"/>
    </source>
</evidence>
<dbReference type="SMART" id="SM00382">
    <property type="entry name" value="AAA"/>
    <property type="match status" value="1"/>
</dbReference>
<dbReference type="InterPro" id="IPR002197">
    <property type="entry name" value="HTH_Fis"/>
</dbReference>
<dbReference type="OrthoDB" id="9767722at2"/>
<evidence type="ECO:0000256" key="2">
    <source>
        <dbReference type="ARBA" id="ARBA00022840"/>
    </source>
</evidence>
<protein>
    <submittedName>
        <fullName evidence="6">Sigma-54-dependent Fis family transcriptional regulator</fullName>
    </submittedName>
</protein>
<dbReference type="InterPro" id="IPR003593">
    <property type="entry name" value="AAA+_ATPase"/>
</dbReference>
<dbReference type="GO" id="GO:0006355">
    <property type="term" value="P:regulation of DNA-templated transcription"/>
    <property type="evidence" value="ECO:0007669"/>
    <property type="project" value="InterPro"/>
</dbReference>
<reference evidence="6 7" key="1">
    <citation type="submission" date="2019-04" db="EMBL/GenBank/DDBJ databases">
        <title>Pedobacter sp. AR-3-17 sp. nov., isolated from Arctic soil.</title>
        <authorList>
            <person name="Dahal R.H."/>
            <person name="Kim D.-U."/>
        </authorList>
    </citation>
    <scope>NUCLEOTIDE SEQUENCE [LARGE SCALE GENOMIC DNA]</scope>
    <source>
        <strain evidence="6 7">AR-3-17</strain>
    </source>
</reference>
<dbReference type="InterPro" id="IPR027417">
    <property type="entry name" value="P-loop_NTPase"/>
</dbReference>
<accession>A0A4U1BU66</accession>
<evidence type="ECO:0000256" key="3">
    <source>
        <dbReference type="ARBA" id="ARBA00023015"/>
    </source>
</evidence>
<dbReference type="Proteomes" id="UP000308181">
    <property type="component" value="Unassembled WGS sequence"/>
</dbReference>
<dbReference type="Pfam" id="PF02954">
    <property type="entry name" value="HTH_8"/>
    <property type="match status" value="1"/>
</dbReference>
<dbReference type="InterPro" id="IPR025944">
    <property type="entry name" value="Sigma_54_int_dom_CS"/>
</dbReference>
<keyword evidence="3" id="KW-0805">Transcription regulation</keyword>
<name>A0A4U1BU66_9SPHI</name>
<dbReference type="InterPro" id="IPR058031">
    <property type="entry name" value="AAA_lid_NorR"/>
</dbReference>
<sequence length="412" mass="46380">MDVQDIKQRFGIIGGSPLLNRAIDIARQVAPTDITVLITGESGSGKEVFSHIIHQMSARKHGPFIAVNCGAIPEGTIDSELFGHEKGSFTGAHEARKGYFEVVNGGTIFLDEVGELPLGTQARLLRVLESGEYIRVGSSKVQKTDARVVAATNVDMFGAVQAGKFREDLYYRLNTVPLKIPPLRDRKEDIHLLFRKFVADFSDKYRSPNVTLADDAVQVLTNYGWPGNVRQLKNIAEQIAVLERDRHITAHTLLSYIPLDQTSTLPMRLNQQGKKDDFSERDILYKVLFDMKKDMVELKKLVVDIIQNGDNVSNYAASNPQVINSLYRDIEMPTSESTLTIQQPVNINRQEDYHITHHDAEEVEESLSLIDKEADMIKRALKKHKGKRKAASEELGISERTLYRKIKELNLN</sequence>
<dbReference type="SUPFAM" id="SSF46689">
    <property type="entry name" value="Homeodomain-like"/>
    <property type="match status" value="1"/>
</dbReference>
<dbReference type="PROSITE" id="PS00675">
    <property type="entry name" value="SIGMA54_INTERACT_1"/>
    <property type="match status" value="1"/>
</dbReference>
<organism evidence="6 7">
    <name type="scientific">Pedobacter cryophilus</name>
    <dbReference type="NCBI Taxonomy" id="2571271"/>
    <lineage>
        <taxon>Bacteria</taxon>
        <taxon>Pseudomonadati</taxon>
        <taxon>Bacteroidota</taxon>
        <taxon>Sphingobacteriia</taxon>
        <taxon>Sphingobacteriales</taxon>
        <taxon>Sphingobacteriaceae</taxon>
        <taxon>Pedobacter</taxon>
    </lineage>
</organism>
<dbReference type="PROSITE" id="PS00688">
    <property type="entry name" value="SIGMA54_INTERACT_3"/>
    <property type="match status" value="1"/>
</dbReference>
<dbReference type="Pfam" id="PF00158">
    <property type="entry name" value="Sigma54_activat"/>
    <property type="match status" value="1"/>
</dbReference>
<keyword evidence="1" id="KW-0547">Nucleotide-binding</keyword>
<evidence type="ECO:0000259" key="5">
    <source>
        <dbReference type="PROSITE" id="PS50045"/>
    </source>
</evidence>
<keyword evidence="2" id="KW-0067">ATP-binding</keyword>
<dbReference type="CDD" id="cd00009">
    <property type="entry name" value="AAA"/>
    <property type="match status" value="1"/>
</dbReference>
<evidence type="ECO:0000256" key="4">
    <source>
        <dbReference type="ARBA" id="ARBA00023163"/>
    </source>
</evidence>
<keyword evidence="7" id="KW-1185">Reference proteome</keyword>